<dbReference type="EMBL" id="VYYT01000046">
    <property type="protein sequence ID" value="KAK2774358.1"/>
    <property type="molecule type" value="Genomic_DNA"/>
</dbReference>
<name>A0AAD9YNP7_COLKA</name>
<accession>A0AAD9YNP7</accession>
<dbReference type="Proteomes" id="UP001281614">
    <property type="component" value="Unassembled WGS sequence"/>
</dbReference>
<keyword evidence="1" id="KW-0812">Transmembrane</keyword>
<evidence type="ECO:0000313" key="3">
    <source>
        <dbReference type="Proteomes" id="UP001281614"/>
    </source>
</evidence>
<feature type="transmembrane region" description="Helical" evidence="1">
    <location>
        <begin position="94"/>
        <end position="116"/>
    </location>
</feature>
<comment type="caution">
    <text evidence="2">The sequence shown here is derived from an EMBL/GenBank/DDBJ whole genome shotgun (WGS) entry which is preliminary data.</text>
</comment>
<feature type="transmembrane region" description="Helical" evidence="1">
    <location>
        <begin position="47"/>
        <end position="66"/>
    </location>
</feature>
<keyword evidence="3" id="KW-1185">Reference proteome</keyword>
<protein>
    <submittedName>
        <fullName evidence="2">Uncharacterized protein</fullName>
    </submittedName>
</protein>
<reference evidence="2" key="1">
    <citation type="submission" date="2023-02" db="EMBL/GenBank/DDBJ databases">
        <title>Colletotrichum kahawae CIFC_Que2 genome sequencing and assembly.</title>
        <authorList>
            <person name="Baroncelli R."/>
        </authorList>
    </citation>
    <scope>NUCLEOTIDE SEQUENCE</scope>
    <source>
        <strain evidence="2">CIFC_Que2</strain>
    </source>
</reference>
<proteinExistence type="predicted"/>
<evidence type="ECO:0000313" key="2">
    <source>
        <dbReference type="EMBL" id="KAK2774358.1"/>
    </source>
</evidence>
<keyword evidence="1" id="KW-0472">Membrane</keyword>
<sequence length="484" mass="53029">MQDAGSATLGWANFKSGELEHHGIDQKTYSPEEINPRYQQNNNIRPVQFFNTIQSIILIFTTMYFFPQKDNNYDGLPGSHSTQSHRKSRTGHPFMTFLVLWNVVITLAVVSCIFPMGSSPSTSHDNAKELVSTPIVASESPVSLENINSSTTELVALPLESPVTTLETRQESAARRYMTLGLRVARYSSPGFLGFGIWGLVTDCKDFSEDTSNPGSGAKCVVGALSTAVGGILAAQPVLNYAMETWGKVTDLGLMWLGNDSPVKRDLELVAAVEDTLSKAMRSEVRHIGDWNGTFSGGLSQRDGQARSYPVFGARLRDLDVHFAYLGDQYGDNTTILRMGFGPGPVTEENNNRLGRRNVKYNAQHFSEGGLDIKAERPNGESGGTLADPTRQEDFDWIYEQVQCYMTNHANFGQMPIDNGLWDFLNTIMSDVKGFNYQVLNDLEKNTIAGGAIAAFGADGKSAIGEMGILYSIAPDPACTDNIR</sequence>
<dbReference type="AlphaFoldDB" id="A0AAD9YNP7"/>
<gene>
    <name evidence="2" type="ORF">CKAH01_03591</name>
</gene>
<keyword evidence="1" id="KW-1133">Transmembrane helix</keyword>
<organism evidence="2 3">
    <name type="scientific">Colletotrichum kahawae</name>
    <name type="common">Coffee berry disease fungus</name>
    <dbReference type="NCBI Taxonomy" id="34407"/>
    <lineage>
        <taxon>Eukaryota</taxon>
        <taxon>Fungi</taxon>
        <taxon>Dikarya</taxon>
        <taxon>Ascomycota</taxon>
        <taxon>Pezizomycotina</taxon>
        <taxon>Sordariomycetes</taxon>
        <taxon>Hypocreomycetidae</taxon>
        <taxon>Glomerellales</taxon>
        <taxon>Glomerellaceae</taxon>
        <taxon>Colletotrichum</taxon>
        <taxon>Colletotrichum gloeosporioides species complex</taxon>
    </lineage>
</organism>
<evidence type="ECO:0000256" key="1">
    <source>
        <dbReference type="SAM" id="Phobius"/>
    </source>
</evidence>